<dbReference type="GO" id="GO:0005634">
    <property type="term" value="C:nucleus"/>
    <property type="evidence" value="ECO:0007669"/>
    <property type="project" value="TreeGrafter"/>
</dbReference>
<dbReference type="STRING" id="905079.L1J6A7"/>
<dbReference type="RefSeq" id="XP_005831031.1">
    <property type="nucleotide sequence ID" value="XM_005830974.1"/>
</dbReference>
<dbReference type="eggNOG" id="KOG2606">
    <property type="taxonomic scope" value="Eukaryota"/>
</dbReference>
<dbReference type="PROSITE" id="PS50802">
    <property type="entry name" value="OTU"/>
    <property type="match status" value="1"/>
</dbReference>
<dbReference type="GO" id="GO:0004843">
    <property type="term" value="F:cysteine-type deubiquitinase activity"/>
    <property type="evidence" value="ECO:0007669"/>
    <property type="project" value="UniProtKB-UniRule"/>
</dbReference>
<accession>L1J6A7</accession>
<gene>
    <name evidence="5" type="ORF">GUITHDRAFT_163725</name>
</gene>
<dbReference type="GO" id="GO:0036503">
    <property type="term" value="P:ERAD pathway"/>
    <property type="evidence" value="ECO:0007669"/>
    <property type="project" value="TreeGrafter"/>
</dbReference>
<dbReference type="GO" id="GO:0005829">
    <property type="term" value="C:cytosol"/>
    <property type="evidence" value="ECO:0007669"/>
    <property type="project" value="TreeGrafter"/>
</dbReference>
<comment type="subcellular location">
    <subcellularLocation>
        <location evidence="3">Cytoplasm</location>
    </subcellularLocation>
</comment>
<dbReference type="EMBL" id="JH993007">
    <property type="protein sequence ID" value="EKX44051.1"/>
    <property type="molecule type" value="Genomic_DNA"/>
</dbReference>
<dbReference type="EnsemblProtists" id="EKX44051">
    <property type="protein sequence ID" value="EKX44051"/>
    <property type="gene ID" value="GUITHDRAFT_163725"/>
</dbReference>
<reference evidence="5 7" key="1">
    <citation type="journal article" date="2012" name="Nature">
        <title>Algal genomes reveal evolutionary mosaicism and the fate of nucleomorphs.</title>
        <authorList>
            <consortium name="DOE Joint Genome Institute"/>
            <person name="Curtis B.A."/>
            <person name="Tanifuji G."/>
            <person name="Burki F."/>
            <person name="Gruber A."/>
            <person name="Irimia M."/>
            <person name="Maruyama S."/>
            <person name="Arias M.C."/>
            <person name="Ball S.G."/>
            <person name="Gile G.H."/>
            <person name="Hirakawa Y."/>
            <person name="Hopkins J.F."/>
            <person name="Kuo A."/>
            <person name="Rensing S.A."/>
            <person name="Schmutz J."/>
            <person name="Symeonidi A."/>
            <person name="Elias M."/>
            <person name="Eveleigh R.J."/>
            <person name="Herman E.K."/>
            <person name="Klute M.J."/>
            <person name="Nakayama T."/>
            <person name="Obornik M."/>
            <person name="Reyes-Prieto A."/>
            <person name="Armbrust E.V."/>
            <person name="Aves S.J."/>
            <person name="Beiko R.G."/>
            <person name="Coutinho P."/>
            <person name="Dacks J.B."/>
            <person name="Durnford D.G."/>
            <person name="Fast N.M."/>
            <person name="Green B.R."/>
            <person name="Grisdale C.J."/>
            <person name="Hempel F."/>
            <person name="Henrissat B."/>
            <person name="Hoppner M.P."/>
            <person name="Ishida K."/>
            <person name="Kim E."/>
            <person name="Koreny L."/>
            <person name="Kroth P.G."/>
            <person name="Liu Y."/>
            <person name="Malik S.B."/>
            <person name="Maier U.G."/>
            <person name="McRose D."/>
            <person name="Mock T."/>
            <person name="Neilson J.A."/>
            <person name="Onodera N.T."/>
            <person name="Poole A.M."/>
            <person name="Pritham E.J."/>
            <person name="Richards T.A."/>
            <person name="Rocap G."/>
            <person name="Roy S.W."/>
            <person name="Sarai C."/>
            <person name="Schaack S."/>
            <person name="Shirato S."/>
            <person name="Slamovits C.H."/>
            <person name="Spencer D.F."/>
            <person name="Suzuki S."/>
            <person name="Worden A.Z."/>
            <person name="Zauner S."/>
            <person name="Barry K."/>
            <person name="Bell C."/>
            <person name="Bharti A.K."/>
            <person name="Crow J.A."/>
            <person name="Grimwood J."/>
            <person name="Kramer R."/>
            <person name="Lindquist E."/>
            <person name="Lucas S."/>
            <person name="Salamov A."/>
            <person name="McFadden G.I."/>
            <person name="Lane C.E."/>
            <person name="Keeling P.J."/>
            <person name="Gray M.W."/>
            <person name="Grigoriev I.V."/>
            <person name="Archibald J.M."/>
        </authorList>
    </citation>
    <scope>NUCLEOTIDE SEQUENCE</scope>
    <source>
        <strain evidence="5 7">CCMP2712</strain>
    </source>
</reference>
<evidence type="ECO:0000259" key="4">
    <source>
        <dbReference type="PROSITE" id="PS50802"/>
    </source>
</evidence>
<reference evidence="7" key="2">
    <citation type="submission" date="2012-11" db="EMBL/GenBank/DDBJ databases">
        <authorList>
            <person name="Kuo A."/>
            <person name="Curtis B.A."/>
            <person name="Tanifuji G."/>
            <person name="Burki F."/>
            <person name="Gruber A."/>
            <person name="Irimia M."/>
            <person name="Maruyama S."/>
            <person name="Arias M.C."/>
            <person name="Ball S.G."/>
            <person name="Gile G.H."/>
            <person name="Hirakawa Y."/>
            <person name="Hopkins J.F."/>
            <person name="Rensing S.A."/>
            <person name="Schmutz J."/>
            <person name="Symeonidi A."/>
            <person name="Elias M."/>
            <person name="Eveleigh R.J."/>
            <person name="Herman E.K."/>
            <person name="Klute M.J."/>
            <person name="Nakayama T."/>
            <person name="Obornik M."/>
            <person name="Reyes-Prieto A."/>
            <person name="Armbrust E.V."/>
            <person name="Aves S.J."/>
            <person name="Beiko R.G."/>
            <person name="Coutinho P."/>
            <person name="Dacks J.B."/>
            <person name="Durnford D.G."/>
            <person name="Fast N.M."/>
            <person name="Green B.R."/>
            <person name="Grisdale C."/>
            <person name="Hempe F."/>
            <person name="Henrissat B."/>
            <person name="Hoppner M.P."/>
            <person name="Ishida K.-I."/>
            <person name="Kim E."/>
            <person name="Koreny L."/>
            <person name="Kroth P.G."/>
            <person name="Liu Y."/>
            <person name="Malik S.-B."/>
            <person name="Maier U.G."/>
            <person name="McRose D."/>
            <person name="Mock T."/>
            <person name="Neilson J.A."/>
            <person name="Onodera N.T."/>
            <person name="Poole A.M."/>
            <person name="Pritham E.J."/>
            <person name="Richards T.A."/>
            <person name="Rocap G."/>
            <person name="Roy S.W."/>
            <person name="Sarai C."/>
            <person name="Schaack S."/>
            <person name="Shirato S."/>
            <person name="Slamovits C.H."/>
            <person name="Spencer D.F."/>
            <person name="Suzuki S."/>
            <person name="Worden A.Z."/>
            <person name="Zauner S."/>
            <person name="Barry K."/>
            <person name="Bell C."/>
            <person name="Bharti A.K."/>
            <person name="Crow J.A."/>
            <person name="Grimwood J."/>
            <person name="Kramer R."/>
            <person name="Lindquist E."/>
            <person name="Lucas S."/>
            <person name="Salamov A."/>
            <person name="McFadden G.I."/>
            <person name="Lane C.E."/>
            <person name="Keeling P.J."/>
            <person name="Gray M.W."/>
            <person name="Grigoriev I.V."/>
            <person name="Archibald J.M."/>
        </authorList>
    </citation>
    <scope>NUCLEOTIDE SEQUENCE</scope>
    <source>
        <strain evidence="7">CCMP2712</strain>
    </source>
</reference>
<dbReference type="GeneID" id="17300703"/>
<dbReference type="Gene3D" id="3.90.70.80">
    <property type="match status" value="1"/>
</dbReference>
<evidence type="ECO:0000256" key="2">
    <source>
        <dbReference type="ARBA" id="ARBA00022801"/>
    </source>
</evidence>
<keyword evidence="3" id="KW-0963">Cytoplasm</keyword>
<dbReference type="OrthoDB" id="409956at2759"/>
<evidence type="ECO:0000256" key="3">
    <source>
        <dbReference type="RuleBase" id="RU367104"/>
    </source>
</evidence>
<dbReference type="GO" id="GO:0016579">
    <property type="term" value="P:protein deubiquitination"/>
    <property type="evidence" value="ECO:0007669"/>
    <property type="project" value="TreeGrafter"/>
</dbReference>
<dbReference type="HOGENOM" id="CLU_853782_0_0_1"/>
<dbReference type="PANTHER" id="PTHR13312:SF3">
    <property type="entry name" value="OVARIAN TUMOR DOMAIN-CONTAINING DEUBIQUITINATING ENZYME 3"/>
    <property type="match status" value="1"/>
</dbReference>
<reference evidence="6" key="3">
    <citation type="submission" date="2015-06" db="UniProtKB">
        <authorList>
            <consortium name="EnsemblProtists"/>
        </authorList>
    </citation>
    <scope>IDENTIFICATION</scope>
</reference>
<dbReference type="SUPFAM" id="SSF54001">
    <property type="entry name" value="Cysteine proteinases"/>
    <property type="match status" value="1"/>
</dbReference>
<comment type="function">
    <text evidence="3">Hydrolase that can remove conjugated ubiquitin from proteins and may therefore play an important regulatory role at the level of protein turnover by preventing degradation.</text>
</comment>
<comment type="catalytic activity">
    <reaction evidence="1 3">
        <text>Thiol-dependent hydrolysis of ester, thioester, amide, peptide and isopeptide bonds formed by the C-terminal Gly of ubiquitin (a 76-residue protein attached to proteins as an intracellular targeting signal).</text>
        <dbReference type="EC" id="3.4.19.12"/>
    </reaction>
</comment>
<dbReference type="KEGG" id="gtt:GUITHDRAFT_163725"/>
<dbReference type="PANTHER" id="PTHR13312">
    <property type="entry name" value="HIV-INDUCED PROTEIN-7-LIKE PROTEASE"/>
    <property type="match status" value="1"/>
</dbReference>
<dbReference type="Pfam" id="PF02338">
    <property type="entry name" value="OTU"/>
    <property type="match status" value="1"/>
</dbReference>
<keyword evidence="7" id="KW-1185">Reference proteome</keyword>
<organism evidence="5">
    <name type="scientific">Guillardia theta (strain CCMP2712)</name>
    <name type="common">Cryptophyte</name>
    <dbReference type="NCBI Taxonomy" id="905079"/>
    <lineage>
        <taxon>Eukaryota</taxon>
        <taxon>Cryptophyceae</taxon>
        <taxon>Pyrenomonadales</taxon>
        <taxon>Geminigeraceae</taxon>
        <taxon>Guillardia</taxon>
    </lineage>
</organism>
<dbReference type="CDD" id="cd22746">
    <property type="entry name" value="OTU_plant_OTU3_4-like"/>
    <property type="match status" value="1"/>
</dbReference>
<dbReference type="EC" id="3.4.19.12" evidence="3"/>
<dbReference type="AlphaFoldDB" id="L1J6A7"/>
<name>L1J6A7_GUITC</name>
<sequence length="326" mass="36508">MLIAHGAEVLGIESIVVYKRDCSMIMVNGRRTRARAMMGTSWGLCMQSNRKCDVSLEGLNLRRAKTDTLLLIRLWYDAESKEMGHLRIAALCFLAVQGCTASFPQSPITIRHTSNEIVSGHVIEDNHRNGFLSKACSAFEGFKTALSSWPRIRNSRQLLADAAPALMQGPQQQQEGSGHMRAGGTTVLKVYPIKGDGRCMFRAIARALAHAEKRPLSDNYETQDADFLRKAAWQVICVDKRQAFEQARVIEGDMKQYCANMKSPNFFGGEPELFVLAEELRRPITVYVPQQGGFKAIVQYGAKYTKERPSIRILYNGSNHYDALLD</sequence>
<keyword evidence="3" id="KW-0833">Ubl conjugation pathway</keyword>
<proteinExistence type="predicted"/>
<protein>
    <recommendedName>
        <fullName evidence="3">Ubiquitin thioesterase OTU</fullName>
        <ecNumber evidence="3">3.4.19.12</ecNumber>
    </recommendedName>
</protein>
<dbReference type="Proteomes" id="UP000011087">
    <property type="component" value="Unassembled WGS sequence"/>
</dbReference>
<evidence type="ECO:0000313" key="5">
    <source>
        <dbReference type="EMBL" id="EKX44051.1"/>
    </source>
</evidence>
<dbReference type="InterPro" id="IPR003323">
    <property type="entry name" value="OTU_dom"/>
</dbReference>
<dbReference type="InterPro" id="IPR038765">
    <property type="entry name" value="Papain-like_cys_pep_sf"/>
</dbReference>
<feature type="domain" description="OTU" evidence="4">
    <location>
        <begin position="188"/>
        <end position="326"/>
    </location>
</feature>
<keyword evidence="2 3" id="KW-0378">Hydrolase</keyword>
<evidence type="ECO:0000313" key="6">
    <source>
        <dbReference type="EnsemblProtists" id="EKX44051"/>
    </source>
</evidence>
<keyword evidence="3" id="KW-0645">Protease</keyword>
<evidence type="ECO:0000256" key="1">
    <source>
        <dbReference type="ARBA" id="ARBA00000707"/>
    </source>
</evidence>
<dbReference type="GO" id="GO:0030968">
    <property type="term" value="P:endoplasmic reticulum unfolded protein response"/>
    <property type="evidence" value="ECO:0007669"/>
    <property type="project" value="TreeGrafter"/>
</dbReference>
<evidence type="ECO:0000313" key="7">
    <source>
        <dbReference type="Proteomes" id="UP000011087"/>
    </source>
</evidence>
<dbReference type="PaxDb" id="55529-EKX44051"/>
<keyword evidence="3" id="KW-0788">Thiol protease</keyword>